<name>A0A0M0GGK0_SPOGL</name>
<dbReference type="PATRIC" id="fig|1459.3.peg.4574"/>
<protein>
    <recommendedName>
        <fullName evidence="3">dUTPase</fullName>
    </recommendedName>
</protein>
<comment type="caution">
    <text evidence="1">The sequence shown here is derived from an EMBL/GenBank/DDBJ whole genome shotgun (WGS) entry which is preliminary data.</text>
</comment>
<dbReference type="Pfam" id="PF08761">
    <property type="entry name" value="dUTPase_2"/>
    <property type="match status" value="2"/>
</dbReference>
<sequence length="215" mass="24979">MNLSNLFEKQLLLREKIINKHNLQEQDLIPGLILAFQVELGELANEQRSWKHWSNDRKPRIEAYVECSACNGTGDLNYEMVQEDAEGNGDHEYIDCPDCDCSGFSGTRNPLLEEYVDGLSFILEIGSELSEECLIDEDYPTYWITTDDTQSIIEQFQTVYREIADFSRDYDVMTYSELVSQYLGLGKMLGFSWIEIEQAYHSKHQINLQRQEEGY</sequence>
<keyword evidence="2" id="KW-1185">Reference proteome</keyword>
<dbReference type="AlphaFoldDB" id="A0A0M0GGK0"/>
<evidence type="ECO:0000313" key="1">
    <source>
        <dbReference type="EMBL" id="KON88969.1"/>
    </source>
</evidence>
<dbReference type="CDD" id="cd11527">
    <property type="entry name" value="NTP-PPase_dUTPase"/>
    <property type="match status" value="1"/>
</dbReference>
<reference evidence="2" key="1">
    <citation type="submission" date="2015-07" db="EMBL/GenBank/DDBJ databases">
        <title>Fjat-10036 dsm4.</title>
        <authorList>
            <person name="Liu B."/>
            <person name="Wang J."/>
            <person name="Zhu Y."/>
            <person name="Liu G."/>
            <person name="Chen Q."/>
            <person name="Chen Z."/>
            <person name="Lan J."/>
            <person name="Che J."/>
            <person name="Ge C."/>
            <person name="Shi H."/>
            <person name="Pan Z."/>
            <person name="Liu X."/>
        </authorList>
    </citation>
    <scope>NUCLEOTIDE SEQUENCE [LARGE SCALE GENOMIC DNA]</scope>
    <source>
        <strain evidence="2">DSM 4</strain>
    </source>
</reference>
<dbReference type="RefSeq" id="WP_053436359.1">
    <property type="nucleotide sequence ID" value="NZ_LGUF01000007.1"/>
</dbReference>
<organism evidence="1 2">
    <name type="scientific">Sporosarcina globispora</name>
    <name type="common">Bacillus globisporus</name>
    <dbReference type="NCBI Taxonomy" id="1459"/>
    <lineage>
        <taxon>Bacteria</taxon>
        <taxon>Bacillati</taxon>
        <taxon>Bacillota</taxon>
        <taxon>Bacilli</taxon>
        <taxon>Bacillales</taxon>
        <taxon>Caryophanaceae</taxon>
        <taxon>Sporosarcina</taxon>
    </lineage>
</organism>
<dbReference type="InterPro" id="IPR014871">
    <property type="entry name" value="dUTPase/dCTP_pyrophosphatase"/>
</dbReference>
<dbReference type="STRING" id="1459.AF332_20710"/>
<dbReference type="Gene3D" id="1.10.4010.10">
    <property type="entry name" value="Type II deoxyuridine triphosphatase"/>
    <property type="match status" value="1"/>
</dbReference>
<dbReference type="EMBL" id="LGUF01000007">
    <property type="protein sequence ID" value="KON88969.1"/>
    <property type="molecule type" value="Genomic_DNA"/>
</dbReference>
<dbReference type="SUPFAM" id="SSF101386">
    <property type="entry name" value="all-alpha NTP pyrophosphatases"/>
    <property type="match status" value="1"/>
</dbReference>
<gene>
    <name evidence="1" type="ORF">AF332_20710</name>
</gene>
<dbReference type="OrthoDB" id="5506143at2"/>
<evidence type="ECO:0008006" key="3">
    <source>
        <dbReference type="Google" id="ProtNLM"/>
    </source>
</evidence>
<proteinExistence type="predicted"/>
<dbReference type="InterPro" id="IPR016947">
    <property type="entry name" value="UCP030140"/>
</dbReference>
<dbReference type="PIRSF" id="PIRSF030140">
    <property type="entry name" value="UCP030140"/>
    <property type="match status" value="1"/>
</dbReference>
<evidence type="ECO:0000313" key="2">
    <source>
        <dbReference type="Proteomes" id="UP000037109"/>
    </source>
</evidence>
<dbReference type="Proteomes" id="UP000037109">
    <property type="component" value="Unassembled WGS sequence"/>
</dbReference>
<accession>A0A0M0GGK0</accession>